<feature type="transmembrane region" description="Helical" evidence="1">
    <location>
        <begin position="70"/>
        <end position="100"/>
    </location>
</feature>
<feature type="non-terminal residue" evidence="2">
    <location>
        <position position="1"/>
    </location>
</feature>
<protein>
    <submittedName>
        <fullName evidence="2">Uncharacterized protein</fullName>
    </submittedName>
</protein>
<keyword evidence="1" id="KW-0472">Membrane</keyword>
<evidence type="ECO:0000313" key="2">
    <source>
        <dbReference type="EMBL" id="CAF1554002.1"/>
    </source>
</evidence>
<dbReference type="AlphaFoldDB" id="A0A815X7M9"/>
<dbReference type="EMBL" id="CAJNOU010010773">
    <property type="protein sequence ID" value="CAF1554002.1"/>
    <property type="molecule type" value="Genomic_DNA"/>
</dbReference>
<comment type="caution">
    <text evidence="2">The sequence shown here is derived from an EMBL/GenBank/DDBJ whole genome shotgun (WGS) entry which is preliminary data.</text>
</comment>
<keyword evidence="1" id="KW-0812">Transmembrane</keyword>
<accession>A0A815X7M9</accession>
<reference evidence="2" key="1">
    <citation type="submission" date="2021-02" db="EMBL/GenBank/DDBJ databases">
        <authorList>
            <person name="Nowell W R."/>
        </authorList>
    </citation>
    <scope>NUCLEOTIDE SEQUENCE</scope>
</reference>
<dbReference type="Proteomes" id="UP000663889">
    <property type="component" value="Unassembled WGS sequence"/>
</dbReference>
<sequence>MTMVRMVSQRLQMSEWSSTETSASHGQALLKSANANNIVSNDTYIDDVKQHHLNDQNSGRWKLLSKLSEYYALLSPFFHGLLLGIITAGLIFSVVITLWLTSSTNTLTTV</sequence>
<keyword evidence="1" id="KW-1133">Transmembrane helix</keyword>
<name>A0A815X7M9_9BILA</name>
<evidence type="ECO:0000256" key="1">
    <source>
        <dbReference type="SAM" id="Phobius"/>
    </source>
</evidence>
<organism evidence="2 3">
    <name type="scientific">Rotaria sordida</name>
    <dbReference type="NCBI Taxonomy" id="392033"/>
    <lineage>
        <taxon>Eukaryota</taxon>
        <taxon>Metazoa</taxon>
        <taxon>Spiralia</taxon>
        <taxon>Gnathifera</taxon>
        <taxon>Rotifera</taxon>
        <taxon>Eurotatoria</taxon>
        <taxon>Bdelloidea</taxon>
        <taxon>Philodinida</taxon>
        <taxon>Philodinidae</taxon>
        <taxon>Rotaria</taxon>
    </lineage>
</organism>
<proteinExistence type="predicted"/>
<gene>
    <name evidence="2" type="ORF">SEV965_LOCUS38845</name>
</gene>
<evidence type="ECO:0000313" key="3">
    <source>
        <dbReference type="Proteomes" id="UP000663889"/>
    </source>
</evidence>